<name>A0ABX5LRL9_9BACT</name>
<reference evidence="1 2" key="1">
    <citation type="submission" date="2018-05" db="EMBL/GenBank/DDBJ databases">
        <title>Animal gut microbial communities from fecal samples from Wisconsin, USA.</title>
        <authorList>
            <person name="Neumann A."/>
        </authorList>
    </citation>
    <scope>NUCLEOTIDE SEQUENCE [LARGE SCALE GENOMIC DNA]</scope>
    <source>
        <strain evidence="1 2">UWS4</strain>
    </source>
</reference>
<keyword evidence="2" id="KW-1185">Reference proteome</keyword>
<sequence length="223" mass="25808">MKKILTLQDIENSHWSEKFYETFGENLIAAFLHGNCLYEGFDALHEMWQVSLILREATPSQLQKAHALTREMVKDNLKFGFFFSEKFLAENAQIYPLEFLHLSQKNVPLFGTAPLPQFSPDDAALRAECKRELKNRSLYLLREFSRIQAGMTPMDFFIEVYDELIPILDGVFFLTCKKFPQNRAEIFAQFPAFQIEEPALQPEENSKRANAIFVAIENLISSL</sequence>
<evidence type="ECO:0000313" key="2">
    <source>
        <dbReference type="Proteomes" id="UP000245523"/>
    </source>
</evidence>
<dbReference type="EMBL" id="QGHD01000009">
    <property type="protein sequence ID" value="PWL01929.1"/>
    <property type="molecule type" value="Genomic_DNA"/>
</dbReference>
<dbReference type="RefSeq" id="WP_109587421.1">
    <property type="nucleotide sequence ID" value="NZ_QGHD01000009.1"/>
</dbReference>
<proteinExistence type="predicted"/>
<organism evidence="1 2">
    <name type="scientific">Hallerella porci</name>
    <dbReference type="NCBI Taxonomy" id="1945871"/>
    <lineage>
        <taxon>Bacteria</taxon>
        <taxon>Pseudomonadati</taxon>
        <taxon>Fibrobacterota</taxon>
        <taxon>Fibrobacteria</taxon>
        <taxon>Fibrobacterales</taxon>
        <taxon>Fibrobacteraceae</taxon>
        <taxon>Hallerella</taxon>
    </lineage>
</organism>
<comment type="caution">
    <text evidence="1">The sequence shown here is derived from an EMBL/GenBank/DDBJ whole genome shotgun (WGS) entry which is preliminary data.</text>
</comment>
<evidence type="ECO:0000313" key="1">
    <source>
        <dbReference type="EMBL" id="PWL01929.1"/>
    </source>
</evidence>
<dbReference type="Proteomes" id="UP000245523">
    <property type="component" value="Unassembled WGS sequence"/>
</dbReference>
<protein>
    <submittedName>
        <fullName evidence="1">Uncharacterized protein</fullName>
    </submittedName>
</protein>
<accession>A0ABX5LRL9</accession>
<gene>
    <name evidence="1" type="ORF">B0H50_10918</name>
</gene>